<gene>
    <name evidence="12" type="ORF">Daesc_006065</name>
</gene>
<comment type="caution">
    <text evidence="12">The sequence shown here is derived from an EMBL/GenBank/DDBJ whole genome shotgun (WGS) entry which is preliminary data.</text>
</comment>
<evidence type="ECO:0000313" key="13">
    <source>
        <dbReference type="Proteomes" id="UP001369815"/>
    </source>
</evidence>
<dbReference type="GO" id="GO:0004252">
    <property type="term" value="F:serine-type endopeptidase activity"/>
    <property type="evidence" value="ECO:0007669"/>
    <property type="project" value="UniProtKB-UniRule"/>
</dbReference>
<feature type="domain" description="Beta-glucuronidase C-terminal" evidence="11">
    <location>
        <begin position="1219"/>
        <end position="1322"/>
    </location>
</feature>
<evidence type="ECO:0000259" key="11">
    <source>
        <dbReference type="Pfam" id="PF16862"/>
    </source>
</evidence>
<evidence type="ECO:0000256" key="2">
    <source>
        <dbReference type="ARBA" id="ARBA00022670"/>
    </source>
</evidence>
<dbReference type="Gene3D" id="2.60.40.1710">
    <property type="entry name" value="Subtilisin-like superfamily"/>
    <property type="match status" value="1"/>
</dbReference>
<dbReference type="Proteomes" id="UP001369815">
    <property type="component" value="Unassembled WGS sequence"/>
</dbReference>
<dbReference type="CDD" id="cd07489">
    <property type="entry name" value="Peptidases_S8_5"/>
    <property type="match status" value="1"/>
</dbReference>
<dbReference type="InterPro" id="IPR010435">
    <property type="entry name" value="C5a/SBT2-like_Fn3"/>
</dbReference>
<dbReference type="Gene3D" id="3.40.50.200">
    <property type="entry name" value="Peptidase S8/S53 domain"/>
    <property type="match status" value="2"/>
</dbReference>
<protein>
    <submittedName>
        <fullName evidence="12">Uncharacterized protein</fullName>
    </submittedName>
</protein>
<keyword evidence="5 7" id="KW-0720">Serine protease</keyword>
<dbReference type="PROSITE" id="PS00136">
    <property type="entry name" value="SUBTILASE_ASP"/>
    <property type="match status" value="1"/>
</dbReference>
<dbReference type="InterPro" id="IPR015500">
    <property type="entry name" value="Peptidase_S8_subtilisin-rel"/>
</dbReference>
<dbReference type="SUPFAM" id="SSF52743">
    <property type="entry name" value="Subtilisin-like"/>
    <property type="match status" value="1"/>
</dbReference>
<dbReference type="Pfam" id="PF00082">
    <property type="entry name" value="Peptidase_S8"/>
    <property type="match status" value="1"/>
</dbReference>
<keyword evidence="3 8" id="KW-0732">Signal</keyword>
<dbReference type="InterPro" id="IPR017853">
    <property type="entry name" value="GH"/>
</dbReference>
<comment type="similarity">
    <text evidence="1 7">Belongs to the peptidase S8 family.</text>
</comment>
<proteinExistence type="inferred from homology"/>
<dbReference type="Gene3D" id="3.20.20.80">
    <property type="entry name" value="Glycosidases"/>
    <property type="match status" value="1"/>
</dbReference>
<dbReference type="InterPro" id="IPR034187">
    <property type="entry name" value="Peptidases_S8_5"/>
</dbReference>
<dbReference type="InterPro" id="IPR023827">
    <property type="entry name" value="Peptidase_S8_Asp-AS"/>
</dbReference>
<sequence length="1326" mass="140432">MRLQSALGALLGAQAFVAGIFAASHKENIGTVVSDDSVVPGAYIVEFDGNEDPDVLYEALKADGIEVEHRMDLKFQLFQGASFHFRGNTSTVEADTIKIASKPQVKNVWPVRRIDFPKPDTKLAGSNVTEFLRRVKRQEGLDGVFTPHLMTQVDKLLAEGYTGKGLRIGLVDTGIDYKHPALGGCFGEGCLVEYGYDFNGDNDTSPVPIPDPDPYDGCVGHGTHVAGIIAAQLNEHNFTGAAPGVKLGMYKATGCGGATTNEMLIAGFNAAFEAGSDIISCSAGDDSGWASDPWAIVASRIAAAGVPVVVAPGNSGNLGLWYPSTPASGVNVTAVGSVENIVLPTLLQGAAFFIDNSTRSERFGIRFGSPSFQANITLQLWPTGNDTTSEADACQPLPDDTPDLSERVALLRMPTAASECTPETQAANLAAKGSQYILWYGQSNRDIPDIWISNESVKGVGALSANQGAEFIKLLNEGKNIFVDINDWTSAGLYIYNLDNPSTGGYTSRSSSWGPTQEVQVKPQVTTPGGDILSTYPLALGGYAVLSGTSMATPLLAAIFALISEARGTRDPQILRKLVSATAKPKVWFDGETAHNDILAPVAQQGAGIVQAWDAAHSYTLLSESSISFNDSDHFVGERTFTIQNTASEDVTYIVGHTKALTMYTFSNNQGSVLSTTSFPNPTADDWAEVKFTPDEITIPAGETSEVKVVLIPPQNLNATLLPIYSGYITVNSTKEESLVLPYLGVVGSLHDTPIVQAGYDGGVYLTNTEGHFNIPVNANTTFTLNHPKSNSSSGGIIYPKLVIYPTLNVPELRADLVAITPTDLPTTNWKGYDIVGSLRGFPLSLVPRNGASSYFNGVLDDGSIVPEGTYKFVTSGVRVFGDAAKEEDWDIVETVPFILNAVAAVTFTIPKQAHTGGFRYAPLDPGPVGISFEFFAFPSYFTNVTATNQCLSNWKDLTGVWPPIRIGGTTQDRAQYDSKTSAYVVYSVSNPADAPSSLTFGSSFLTLAGSYAGSVVVGLNRGKNKIQNTIDAAKIAISEVKNLLAIELGNEPEYYSRNGQPIASGGWSPAIDAASQNNWALAVGSAIKKSSIIQAGNSNDSPPTWGAAELIATENATVKGYIKTYAHHNYPGGSVTSLMSHKSISSNLHKFDADVAAALKEGKPYVFGETNSVSGGGAAGVSPTFGAALWTMDYVLRASYTKASYLTALDDGNSNYAAYVSFGSDGTPLRALLYNSDYFSGSGSRTSQTFDLRGLSGNSFKAKRLTAESAMSRVDQGGKVTFGGQTFTDGSCAIAGTESTESVAVSNGQATVTVKASEAVLVYLQ</sequence>
<evidence type="ECO:0000259" key="10">
    <source>
        <dbReference type="Pfam" id="PF06280"/>
    </source>
</evidence>
<dbReference type="PROSITE" id="PS51892">
    <property type="entry name" value="SUBTILASE"/>
    <property type="match status" value="1"/>
</dbReference>
<evidence type="ECO:0000256" key="6">
    <source>
        <dbReference type="PIRSR" id="PIRSR615500-1"/>
    </source>
</evidence>
<feature type="active site" description="Charge relay system" evidence="6 7">
    <location>
        <position position="172"/>
    </location>
</feature>
<accession>A0AAX6MGC2</accession>
<feature type="chain" id="PRO_5043691117" evidence="8">
    <location>
        <begin position="23"/>
        <end position="1326"/>
    </location>
</feature>
<evidence type="ECO:0000256" key="1">
    <source>
        <dbReference type="ARBA" id="ARBA00011073"/>
    </source>
</evidence>
<dbReference type="Pfam" id="PF06280">
    <property type="entry name" value="fn3_5"/>
    <property type="match status" value="1"/>
</dbReference>
<name>A0AAX6MGC2_9PEZI</name>
<dbReference type="EMBL" id="JBANMG010000006">
    <property type="protein sequence ID" value="KAK6951544.1"/>
    <property type="molecule type" value="Genomic_DNA"/>
</dbReference>
<dbReference type="InterPro" id="IPR000209">
    <property type="entry name" value="Peptidase_S8/S53_dom"/>
</dbReference>
<feature type="active site" description="Charge relay system" evidence="6 7">
    <location>
        <position position="221"/>
    </location>
</feature>
<dbReference type="GO" id="GO:0006508">
    <property type="term" value="P:proteolysis"/>
    <property type="evidence" value="ECO:0007669"/>
    <property type="project" value="UniProtKB-KW"/>
</dbReference>
<dbReference type="PANTHER" id="PTHR36183:SF3">
    <property type="entry name" value="BETA-GLUCURONIDASE C-TERMINAL DOMAIN-CONTAINING PROTEIN"/>
    <property type="match status" value="1"/>
</dbReference>
<dbReference type="Pfam" id="PF16862">
    <property type="entry name" value="Glyco_hydro_79C"/>
    <property type="match status" value="1"/>
</dbReference>
<dbReference type="SUPFAM" id="SSF51445">
    <property type="entry name" value="(Trans)glycosidases"/>
    <property type="match status" value="1"/>
</dbReference>
<dbReference type="InterPro" id="IPR036852">
    <property type="entry name" value="Peptidase_S8/S53_dom_sf"/>
</dbReference>
<keyword evidence="4 7" id="KW-0378">Hydrolase</keyword>
<evidence type="ECO:0000256" key="8">
    <source>
        <dbReference type="SAM" id="SignalP"/>
    </source>
</evidence>
<feature type="active site" description="Charge relay system" evidence="6 7">
    <location>
        <position position="550"/>
    </location>
</feature>
<dbReference type="GO" id="GO:0016020">
    <property type="term" value="C:membrane"/>
    <property type="evidence" value="ECO:0007669"/>
    <property type="project" value="InterPro"/>
</dbReference>
<feature type="signal peptide" evidence="8">
    <location>
        <begin position="1"/>
        <end position="22"/>
    </location>
</feature>
<reference evidence="12 13" key="1">
    <citation type="journal article" date="2024" name="Front Chem Biol">
        <title>Unveiling the potential of Daldinia eschscholtzii MFLUCC 19-0629 through bioactivity and bioinformatics studies for enhanced sustainable agriculture production.</title>
        <authorList>
            <person name="Brooks S."/>
            <person name="Weaver J.A."/>
            <person name="Klomchit A."/>
            <person name="Alharthi S.A."/>
            <person name="Onlamun T."/>
            <person name="Nurani R."/>
            <person name="Vong T.K."/>
            <person name="Alberti F."/>
            <person name="Greco C."/>
        </authorList>
    </citation>
    <scope>NUCLEOTIDE SEQUENCE [LARGE SCALE GENOMIC DNA]</scope>
    <source>
        <strain evidence="12">MFLUCC 19-0629</strain>
    </source>
</reference>
<feature type="domain" description="C5a peptidase/Subtilisin-like protease SBT2-like Fn3-like" evidence="10">
    <location>
        <begin position="627"/>
        <end position="744"/>
    </location>
</feature>
<evidence type="ECO:0000256" key="3">
    <source>
        <dbReference type="ARBA" id="ARBA00022729"/>
    </source>
</evidence>
<dbReference type="PRINTS" id="PR00723">
    <property type="entry name" value="SUBTILISIN"/>
</dbReference>
<keyword evidence="13" id="KW-1185">Reference proteome</keyword>
<evidence type="ECO:0000259" key="9">
    <source>
        <dbReference type="Pfam" id="PF00082"/>
    </source>
</evidence>
<keyword evidence="2 7" id="KW-0645">Protease</keyword>
<dbReference type="InterPro" id="IPR052974">
    <property type="entry name" value="GH79_Enzymes"/>
</dbReference>
<evidence type="ECO:0000256" key="7">
    <source>
        <dbReference type="PROSITE-ProRule" id="PRU01240"/>
    </source>
</evidence>
<dbReference type="PROSITE" id="PS00137">
    <property type="entry name" value="SUBTILASE_HIS"/>
    <property type="match status" value="1"/>
</dbReference>
<feature type="domain" description="Peptidase S8/S53" evidence="9">
    <location>
        <begin position="163"/>
        <end position="585"/>
    </location>
</feature>
<evidence type="ECO:0000256" key="4">
    <source>
        <dbReference type="ARBA" id="ARBA00022801"/>
    </source>
</evidence>
<dbReference type="InterPro" id="IPR031728">
    <property type="entry name" value="GlcAase_C"/>
</dbReference>
<dbReference type="InterPro" id="IPR022398">
    <property type="entry name" value="Peptidase_S8_His-AS"/>
</dbReference>
<evidence type="ECO:0000313" key="12">
    <source>
        <dbReference type="EMBL" id="KAK6951544.1"/>
    </source>
</evidence>
<dbReference type="PANTHER" id="PTHR36183">
    <property type="entry name" value="BETA-GLUCURONIDASE"/>
    <property type="match status" value="1"/>
</dbReference>
<organism evidence="12 13">
    <name type="scientific">Daldinia eschscholtzii</name>
    <dbReference type="NCBI Taxonomy" id="292717"/>
    <lineage>
        <taxon>Eukaryota</taxon>
        <taxon>Fungi</taxon>
        <taxon>Dikarya</taxon>
        <taxon>Ascomycota</taxon>
        <taxon>Pezizomycotina</taxon>
        <taxon>Sordariomycetes</taxon>
        <taxon>Xylariomycetidae</taxon>
        <taxon>Xylariales</taxon>
        <taxon>Hypoxylaceae</taxon>
        <taxon>Daldinia</taxon>
    </lineage>
</organism>
<evidence type="ECO:0000256" key="5">
    <source>
        <dbReference type="ARBA" id="ARBA00022825"/>
    </source>
</evidence>